<gene>
    <name evidence="13" type="primary">xpsO</name>
    <name evidence="13" type="ORF">GCM10007898_20940</name>
</gene>
<comment type="caution">
    <text evidence="13">The sequence shown here is derived from an EMBL/GenBank/DDBJ whole genome shotgun (WGS) entry which is preliminary data.</text>
</comment>
<dbReference type="PRINTS" id="PR00864">
    <property type="entry name" value="PREPILNPTASE"/>
</dbReference>
<dbReference type="InterPro" id="IPR000045">
    <property type="entry name" value="Prepilin_IV_endopep_pep"/>
</dbReference>
<dbReference type="Gene3D" id="1.20.120.1220">
    <property type="match status" value="1"/>
</dbReference>
<dbReference type="EMBL" id="BSOA01000018">
    <property type="protein sequence ID" value="GLQ88524.1"/>
    <property type="molecule type" value="Genomic_DNA"/>
</dbReference>
<evidence type="ECO:0000313" key="13">
    <source>
        <dbReference type="EMBL" id="GLQ88524.1"/>
    </source>
</evidence>
<feature type="transmembrane region" description="Helical" evidence="10">
    <location>
        <begin position="188"/>
        <end position="209"/>
    </location>
</feature>
<feature type="domain" description="Prepilin peptidase A24 N-terminal" evidence="12">
    <location>
        <begin position="25"/>
        <end position="131"/>
    </location>
</feature>
<keyword evidence="9" id="KW-0378">Hydrolase</keyword>
<proteinExistence type="inferred from homology"/>
<comment type="function">
    <text evidence="9">Plays an essential role in type IV pili and type II pseudopili formation by proteolytically removing the leader sequence from substrate proteins and subsequently monomethylating the alpha-amino group of the newly exposed N-terminal phenylalanine.</text>
</comment>
<evidence type="ECO:0000259" key="11">
    <source>
        <dbReference type="Pfam" id="PF01478"/>
    </source>
</evidence>
<keyword evidence="14" id="KW-1185">Reference proteome</keyword>
<dbReference type="InterPro" id="IPR010627">
    <property type="entry name" value="Prepilin_pept_A24_N"/>
</dbReference>
<evidence type="ECO:0000259" key="12">
    <source>
        <dbReference type="Pfam" id="PF06750"/>
    </source>
</evidence>
<evidence type="ECO:0000256" key="2">
    <source>
        <dbReference type="ARBA" id="ARBA00005801"/>
    </source>
</evidence>
<sequence>MARFHSYGLRMPDLPLTVWIVIAGVLGLILGSFLNVVILRLPAQLDAFWRREAHDVLGLEAPTESLPPGIVRESSHCPHCKHPLAAYDNIPLFGWLLLRGRCRYCHAPISIQYPLVELLTGALSAIVIWKFGPTWAGLAGLILTWALVTLSGIDFRTQLLPDQITLPLLWVGLLLSLMHLFVEPPASILGAAIGYLSLWSVYWLFKLLTGKEGMGFGDFKLLAALGAWMGPMALLPVILLSSLIGALVGGTLIALRKHGREVPMPFGPFIAMAGWVWFVAGEQLWHAYLGLTGMR</sequence>
<keyword evidence="9" id="KW-0645">Protease</keyword>
<evidence type="ECO:0000313" key="14">
    <source>
        <dbReference type="Proteomes" id="UP001156627"/>
    </source>
</evidence>
<evidence type="ECO:0000256" key="9">
    <source>
        <dbReference type="RuleBase" id="RU003794"/>
    </source>
</evidence>
<evidence type="ECO:0000256" key="10">
    <source>
        <dbReference type="SAM" id="Phobius"/>
    </source>
</evidence>
<evidence type="ECO:0000256" key="6">
    <source>
        <dbReference type="ARBA" id="ARBA00022989"/>
    </source>
</evidence>
<keyword evidence="3" id="KW-1003">Cell membrane</keyword>
<dbReference type="EC" id="3.4.23.43" evidence="9"/>
<keyword evidence="4" id="KW-0997">Cell inner membrane</keyword>
<evidence type="ECO:0000256" key="8">
    <source>
        <dbReference type="RuleBase" id="RU003793"/>
    </source>
</evidence>
<dbReference type="PANTHER" id="PTHR30487:SF0">
    <property type="entry name" value="PREPILIN LEADER PEPTIDASE_N-METHYLTRANSFERASE-RELATED"/>
    <property type="match status" value="1"/>
</dbReference>
<keyword evidence="7 10" id="KW-0472">Membrane</keyword>
<evidence type="ECO:0000256" key="1">
    <source>
        <dbReference type="ARBA" id="ARBA00004429"/>
    </source>
</evidence>
<organism evidence="13 14">
    <name type="scientific">Dyella flagellata</name>
    <dbReference type="NCBI Taxonomy" id="1867833"/>
    <lineage>
        <taxon>Bacteria</taxon>
        <taxon>Pseudomonadati</taxon>
        <taxon>Pseudomonadota</taxon>
        <taxon>Gammaproteobacteria</taxon>
        <taxon>Lysobacterales</taxon>
        <taxon>Rhodanobacteraceae</taxon>
        <taxon>Dyella</taxon>
    </lineage>
</organism>
<dbReference type="PANTHER" id="PTHR30487">
    <property type="entry name" value="TYPE 4 PREPILIN-LIKE PROTEINS LEADER PEPTIDE-PROCESSING ENZYME"/>
    <property type="match status" value="1"/>
</dbReference>
<comment type="catalytic activity">
    <reaction evidence="9">
        <text>Typically cleaves a -Gly-|-Phe- bond to release an N-terminal, basic peptide of 5-8 residues from type IV prepilin, and then N-methylates the new N-terminal amino group, the methyl donor being S-adenosyl-L-methionine.</text>
        <dbReference type="EC" id="3.4.23.43"/>
    </reaction>
</comment>
<feature type="transmembrane region" description="Helical" evidence="10">
    <location>
        <begin position="266"/>
        <end position="285"/>
    </location>
</feature>
<accession>A0ABQ5XBB3</accession>
<comment type="similarity">
    <text evidence="2 8">Belongs to the peptidase A24 family.</text>
</comment>
<keyword evidence="9" id="KW-0511">Multifunctional enzyme</keyword>
<dbReference type="InterPro" id="IPR014032">
    <property type="entry name" value="Peptidase_A24A_bac"/>
</dbReference>
<dbReference type="Proteomes" id="UP001156627">
    <property type="component" value="Unassembled WGS sequence"/>
</dbReference>
<comment type="subcellular location">
    <subcellularLocation>
        <location evidence="1">Cell inner membrane</location>
        <topology evidence="1">Multi-pass membrane protein</topology>
    </subcellularLocation>
    <subcellularLocation>
        <location evidence="9">Cell membrane</location>
        <topology evidence="9">Multi-pass membrane protein</topology>
    </subcellularLocation>
</comment>
<evidence type="ECO:0000256" key="3">
    <source>
        <dbReference type="ARBA" id="ARBA00022475"/>
    </source>
</evidence>
<name>A0ABQ5XBB3_9GAMM</name>
<keyword evidence="6 10" id="KW-1133">Transmembrane helix</keyword>
<reference evidence="14" key="1">
    <citation type="journal article" date="2019" name="Int. J. Syst. Evol. Microbiol.">
        <title>The Global Catalogue of Microorganisms (GCM) 10K type strain sequencing project: providing services to taxonomists for standard genome sequencing and annotation.</title>
        <authorList>
            <consortium name="The Broad Institute Genomics Platform"/>
            <consortium name="The Broad Institute Genome Sequencing Center for Infectious Disease"/>
            <person name="Wu L."/>
            <person name="Ma J."/>
        </authorList>
    </citation>
    <scope>NUCLEOTIDE SEQUENCE [LARGE SCALE GENOMIC DNA]</scope>
    <source>
        <strain evidence="14">NBRC 111981</strain>
    </source>
</reference>
<dbReference type="EC" id="2.1.1.-" evidence="9"/>
<dbReference type="Pfam" id="PF01478">
    <property type="entry name" value="Peptidase_A24"/>
    <property type="match status" value="1"/>
</dbReference>
<keyword evidence="5 9" id="KW-0812">Transmembrane</keyword>
<evidence type="ECO:0000256" key="4">
    <source>
        <dbReference type="ARBA" id="ARBA00022519"/>
    </source>
</evidence>
<evidence type="ECO:0000256" key="7">
    <source>
        <dbReference type="ARBA" id="ARBA00023136"/>
    </source>
</evidence>
<dbReference type="Pfam" id="PF06750">
    <property type="entry name" value="A24_N_bact"/>
    <property type="match status" value="1"/>
</dbReference>
<feature type="transmembrane region" description="Helical" evidence="10">
    <location>
        <begin position="165"/>
        <end position="182"/>
    </location>
</feature>
<protein>
    <recommendedName>
        <fullName evidence="9">Prepilin leader peptidase/N-methyltransferase</fullName>
        <ecNumber evidence="9">2.1.1.-</ecNumber>
        <ecNumber evidence="9">3.4.23.43</ecNumber>
    </recommendedName>
</protein>
<feature type="transmembrane region" description="Helical" evidence="10">
    <location>
        <begin position="221"/>
        <end position="254"/>
    </location>
</feature>
<feature type="transmembrane region" description="Helical" evidence="10">
    <location>
        <begin position="16"/>
        <end position="41"/>
    </location>
</feature>
<keyword evidence="9" id="KW-0808">Transferase</keyword>
<evidence type="ECO:0000256" key="5">
    <source>
        <dbReference type="ARBA" id="ARBA00022692"/>
    </source>
</evidence>
<dbReference type="InterPro" id="IPR050882">
    <property type="entry name" value="Prepilin_peptidase/N-MTase"/>
</dbReference>
<feature type="domain" description="Prepilin type IV endopeptidase peptidase" evidence="11">
    <location>
        <begin position="141"/>
        <end position="249"/>
    </location>
</feature>
<feature type="transmembrane region" description="Helical" evidence="10">
    <location>
        <begin position="135"/>
        <end position="153"/>
    </location>
</feature>
<keyword evidence="9" id="KW-0489">Methyltransferase</keyword>